<feature type="domain" description="SIS" evidence="1">
    <location>
        <begin position="59"/>
        <end position="202"/>
    </location>
</feature>
<dbReference type="PANTHER" id="PTHR30514:SF18">
    <property type="entry name" value="RPIR-FAMILY TRANSCRIPTIONAL REGULATOR"/>
    <property type="match status" value="1"/>
</dbReference>
<reference evidence="2 3" key="1">
    <citation type="submission" date="2021-05" db="EMBL/GenBank/DDBJ databases">
        <authorList>
            <person name="Kumar R."/>
            <person name="Kumar A."/>
            <person name="Mukhia S."/>
        </authorList>
    </citation>
    <scope>NUCLEOTIDE SEQUENCE [LARGE SCALE GENOMIC DNA]</scope>
    <source>
        <strain evidence="2 3">ERMR7:08</strain>
    </source>
</reference>
<evidence type="ECO:0000259" key="1">
    <source>
        <dbReference type="PROSITE" id="PS51464"/>
    </source>
</evidence>
<evidence type="ECO:0000313" key="3">
    <source>
        <dbReference type="Proteomes" id="UP001212421"/>
    </source>
</evidence>
<sequence length="216" mass="23164">MTEANAANETLASPEDRYAARLQKRSSSSVLRARIVESEKKNLAETFAHLGEDDALVRAPARIVAARRRYVLGAGKSFAYATLFAWDLSAGLSQVLLIDEAAVRSIDVLSDVRPTDVLVVFSFRRYQRQSVLVAERFAAAGGTVIAVTDSPDAPVAAFATETVTVPTSSASSADSPTAVAAVIHLVSTLSIASAKGARRRFAEREHLNQILNSYVE</sequence>
<keyword evidence="3" id="KW-1185">Reference proteome</keyword>
<dbReference type="SUPFAM" id="SSF53697">
    <property type="entry name" value="SIS domain"/>
    <property type="match status" value="1"/>
</dbReference>
<dbReference type="Pfam" id="PF01380">
    <property type="entry name" value="SIS"/>
    <property type="match status" value="1"/>
</dbReference>
<accession>A0ABY7NJB9</accession>
<dbReference type="Gene3D" id="3.40.50.10490">
    <property type="entry name" value="Glucose-6-phosphate isomerase like protein, domain 1"/>
    <property type="match status" value="1"/>
</dbReference>
<organism evidence="2 3">
    <name type="scientific">Cryobacterium breve</name>
    <dbReference type="NCBI Taxonomy" id="1259258"/>
    <lineage>
        <taxon>Bacteria</taxon>
        <taxon>Bacillati</taxon>
        <taxon>Actinomycetota</taxon>
        <taxon>Actinomycetes</taxon>
        <taxon>Micrococcales</taxon>
        <taxon>Microbacteriaceae</taxon>
        <taxon>Cryobacterium</taxon>
    </lineage>
</organism>
<proteinExistence type="predicted"/>
<dbReference type="RefSeq" id="WP_281535707.1">
    <property type="nucleotide sequence ID" value="NZ_CP075584.1"/>
</dbReference>
<dbReference type="CDD" id="cd05013">
    <property type="entry name" value="SIS_RpiR"/>
    <property type="match status" value="1"/>
</dbReference>
<dbReference type="InterPro" id="IPR046348">
    <property type="entry name" value="SIS_dom_sf"/>
</dbReference>
<name>A0ABY7NJB9_9MICO</name>
<dbReference type="InterPro" id="IPR001347">
    <property type="entry name" value="SIS_dom"/>
</dbReference>
<dbReference type="InterPro" id="IPR035472">
    <property type="entry name" value="RpiR-like_SIS"/>
</dbReference>
<dbReference type="EMBL" id="CP075584">
    <property type="protein sequence ID" value="WBM80976.1"/>
    <property type="molecule type" value="Genomic_DNA"/>
</dbReference>
<dbReference type="PROSITE" id="PS51464">
    <property type="entry name" value="SIS"/>
    <property type="match status" value="1"/>
</dbReference>
<dbReference type="Proteomes" id="UP001212421">
    <property type="component" value="Chromosome"/>
</dbReference>
<protein>
    <submittedName>
        <fullName evidence="2">MurR/RpiR family transcriptional regulator</fullName>
    </submittedName>
</protein>
<dbReference type="InterPro" id="IPR047640">
    <property type="entry name" value="RpiR-like"/>
</dbReference>
<evidence type="ECO:0000313" key="2">
    <source>
        <dbReference type="EMBL" id="WBM80976.1"/>
    </source>
</evidence>
<dbReference type="PANTHER" id="PTHR30514">
    <property type="entry name" value="GLUCOKINASE"/>
    <property type="match status" value="1"/>
</dbReference>
<gene>
    <name evidence="2" type="ORF">KIV56_06805</name>
</gene>